<dbReference type="RefSeq" id="WP_332288290.1">
    <property type="nucleotide sequence ID" value="NZ_JAZIBG010000017.1"/>
</dbReference>
<comment type="caution">
    <text evidence="2">The sequence shown here is derived from an EMBL/GenBank/DDBJ whole genome shotgun (WGS) entry which is preliminary data.</text>
</comment>
<evidence type="ECO:0000313" key="3">
    <source>
        <dbReference type="Proteomes" id="UP001336250"/>
    </source>
</evidence>
<feature type="transmembrane region" description="Helical" evidence="1">
    <location>
        <begin position="105"/>
        <end position="132"/>
    </location>
</feature>
<feature type="transmembrane region" description="Helical" evidence="1">
    <location>
        <begin position="75"/>
        <end position="93"/>
    </location>
</feature>
<evidence type="ECO:0000256" key="1">
    <source>
        <dbReference type="SAM" id="Phobius"/>
    </source>
</evidence>
<organism evidence="2 3">
    <name type="scientific">Aquincola agrisoli</name>
    <dbReference type="NCBI Taxonomy" id="3119538"/>
    <lineage>
        <taxon>Bacteria</taxon>
        <taxon>Pseudomonadati</taxon>
        <taxon>Pseudomonadota</taxon>
        <taxon>Betaproteobacteria</taxon>
        <taxon>Burkholderiales</taxon>
        <taxon>Sphaerotilaceae</taxon>
        <taxon>Aquincola</taxon>
    </lineage>
</organism>
<dbReference type="Pfam" id="PF07077">
    <property type="entry name" value="DUF1345"/>
    <property type="match status" value="1"/>
</dbReference>
<gene>
    <name evidence="2" type="ORF">V4F39_05450</name>
</gene>
<dbReference type="Proteomes" id="UP001336250">
    <property type="component" value="Unassembled WGS sequence"/>
</dbReference>
<keyword evidence="3" id="KW-1185">Reference proteome</keyword>
<protein>
    <submittedName>
        <fullName evidence="2">DUF1345 domain-containing protein</fullName>
    </submittedName>
</protein>
<proteinExistence type="predicted"/>
<keyword evidence="1" id="KW-0812">Transmembrane</keyword>
<dbReference type="AlphaFoldDB" id="A0AAW9Q7Z8"/>
<reference evidence="2 3" key="1">
    <citation type="submission" date="2024-02" db="EMBL/GenBank/DDBJ databases">
        <title>Genome sequence of Aquincola sp. MAHUQ-54.</title>
        <authorList>
            <person name="Huq M.A."/>
        </authorList>
    </citation>
    <scope>NUCLEOTIDE SEQUENCE [LARGE SCALE GENOMIC DNA]</scope>
    <source>
        <strain evidence="2 3">MAHUQ-54</strain>
    </source>
</reference>
<keyword evidence="1" id="KW-0472">Membrane</keyword>
<keyword evidence="1" id="KW-1133">Transmembrane helix</keyword>
<sequence>MLRHLRAHPRLLIGIALGSAAGWLLPSTWNGSTRTLAGWNAGTWFYLASTWLMMLRSTHDRLRNLAVAHAEGAPAVMSAAVCAVVFTLAAIVLELSRTRQGADPAWPHVALTLVTLLGSWLLLATLFALSYASLYYRHRHRPGHGLHFPGTSERDPPTYGDFLYFSFTLAATSQTSDVAVLDRNIRRWVLAQAVLSFLFNTVLLALAINTAAGLF</sequence>
<feature type="transmembrane region" description="Helical" evidence="1">
    <location>
        <begin position="7"/>
        <end position="25"/>
    </location>
</feature>
<accession>A0AAW9Q7Z8</accession>
<dbReference type="InterPro" id="IPR009781">
    <property type="entry name" value="DUF1345"/>
</dbReference>
<feature type="transmembrane region" description="Helical" evidence="1">
    <location>
        <begin position="37"/>
        <end position="55"/>
    </location>
</feature>
<name>A0AAW9Q7Z8_9BURK</name>
<feature type="transmembrane region" description="Helical" evidence="1">
    <location>
        <begin position="188"/>
        <end position="208"/>
    </location>
</feature>
<evidence type="ECO:0000313" key="2">
    <source>
        <dbReference type="EMBL" id="MEF7613350.1"/>
    </source>
</evidence>
<dbReference type="EMBL" id="JAZIBG010000017">
    <property type="protein sequence ID" value="MEF7613350.1"/>
    <property type="molecule type" value="Genomic_DNA"/>
</dbReference>